<evidence type="ECO:0000256" key="1">
    <source>
        <dbReference type="ARBA" id="ARBA00004167"/>
    </source>
</evidence>
<dbReference type="GO" id="GO:0016020">
    <property type="term" value="C:membrane"/>
    <property type="evidence" value="ECO:0007669"/>
    <property type="project" value="UniProtKB-SubCell"/>
</dbReference>
<keyword evidence="4" id="KW-0472">Membrane</keyword>
<evidence type="ECO:0000256" key="5">
    <source>
        <dbReference type="SAM" id="MobiDB-lite"/>
    </source>
</evidence>
<name>A0A118JZ36_CYNCS</name>
<dbReference type="Pfam" id="PF04576">
    <property type="entry name" value="Zein-binding"/>
    <property type="match status" value="1"/>
</dbReference>
<sequence length="332" mass="37578">MKDTKSGLDTEDTNEDSGKTPGYIKGNKFFGIPLTESITGSPRWAASKPPKKAPIDKPDVFSDTVEEPPSNDGQTLVQQLKKQISDNRKTLVTLFMELDEERSAAAVAANNAMAMITRLQAEKAGVHMEALQYQRMMDEQAEYDEEAIQILRDLFFKKEEDVKVLEDELEMYRVRYGELKKFGSDDYDFDAEEYYEELQSQSYGEKSESGSLVEDGGNRKGNHEEASVNFENERTRLFGMLKDFENYHARSSSHEDRHHKHTGKGSNVKLLKDVSLLMEKLTAMEAESGFLKHAAMTLEKGDEGTKVVSEIAEHLRKIPSPQKPEYTNTINA</sequence>
<evidence type="ECO:0000313" key="7">
    <source>
        <dbReference type="EMBL" id="KVH98817.1"/>
    </source>
</evidence>
<dbReference type="AlphaFoldDB" id="A0A118JZ36"/>
<organism evidence="7 8">
    <name type="scientific">Cynara cardunculus var. scolymus</name>
    <name type="common">Globe artichoke</name>
    <name type="synonym">Cynara scolymus</name>
    <dbReference type="NCBI Taxonomy" id="59895"/>
    <lineage>
        <taxon>Eukaryota</taxon>
        <taxon>Viridiplantae</taxon>
        <taxon>Streptophyta</taxon>
        <taxon>Embryophyta</taxon>
        <taxon>Tracheophyta</taxon>
        <taxon>Spermatophyta</taxon>
        <taxon>Magnoliopsida</taxon>
        <taxon>eudicotyledons</taxon>
        <taxon>Gunneridae</taxon>
        <taxon>Pentapetalae</taxon>
        <taxon>asterids</taxon>
        <taxon>campanulids</taxon>
        <taxon>Asterales</taxon>
        <taxon>Asteraceae</taxon>
        <taxon>Carduoideae</taxon>
        <taxon>Cardueae</taxon>
        <taxon>Carduinae</taxon>
        <taxon>Cynara</taxon>
    </lineage>
</organism>
<feature type="region of interest" description="Disordered" evidence="5">
    <location>
        <begin position="198"/>
        <end position="228"/>
    </location>
</feature>
<accession>A0A118JZ36</accession>
<proteinExistence type="predicted"/>
<dbReference type="PANTHER" id="PTHR31448">
    <property type="entry name" value="MYOSIN-BINDING PROTEIN 2"/>
    <property type="match status" value="1"/>
</dbReference>
<dbReference type="GO" id="GO:0080115">
    <property type="term" value="F:myosin XI tail binding"/>
    <property type="evidence" value="ECO:0007669"/>
    <property type="project" value="UniProtKB-ARBA"/>
</dbReference>
<evidence type="ECO:0000256" key="4">
    <source>
        <dbReference type="ARBA" id="ARBA00023136"/>
    </source>
</evidence>
<feature type="compositionally biased region" description="Basic and acidic residues" evidence="5">
    <location>
        <begin position="216"/>
        <end position="228"/>
    </location>
</feature>
<evidence type="ECO:0000256" key="2">
    <source>
        <dbReference type="ARBA" id="ARBA00022692"/>
    </source>
</evidence>
<dbReference type="STRING" id="59895.A0A118JZ36"/>
<keyword evidence="8" id="KW-1185">Reference proteome</keyword>
<reference evidence="7 8" key="1">
    <citation type="journal article" date="2016" name="Sci. Rep.">
        <title>The genome sequence of the outbreeding globe artichoke constructed de novo incorporating a phase-aware low-pass sequencing strategy of F1 progeny.</title>
        <authorList>
            <person name="Scaglione D."/>
            <person name="Reyes-Chin-Wo S."/>
            <person name="Acquadro A."/>
            <person name="Froenicke L."/>
            <person name="Portis E."/>
            <person name="Beitel C."/>
            <person name="Tirone M."/>
            <person name="Mauro R."/>
            <person name="Lo Monaco A."/>
            <person name="Mauromicale G."/>
            <person name="Faccioli P."/>
            <person name="Cattivelli L."/>
            <person name="Rieseberg L."/>
            <person name="Michelmore R."/>
            <person name="Lanteri S."/>
        </authorList>
    </citation>
    <scope>NUCLEOTIDE SEQUENCE [LARGE SCALE GENOMIC DNA]</scope>
    <source>
        <strain evidence="7">2C</strain>
    </source>
</reference>
<evidence type="ECO:0000259" key="6">
    <source>
        <dbReference type="PROSITE" id="PS51775"/>
    </source>
</evidence>
<dbReference type="PROSITE" id="PS51775">
    <property type="entry name" value="GTD_BINDING"/>
    <property type="match status" value="1"/>
</dbReference>
<feature type="domain" description="GTD-binding" evidence="6">
    <location>
        <begin position="75"/>
        <end position="173"/>
    </location>
</feature>
<keyword evidence="3" id="KW-1133">Transmembrane helix</keyword>
<dbReference type="InterPro" id="IPR007656">
    <property type="entry name" value="GTD-bd"/>
</dbReference>
<comment type="subcellular location">
    <subcellularLocation>
        <location evidence="1">Membrane</location>
        <topology evidence="1">Single-pass membrane protein</topology>
    </subcellularLocation>
</comment>
<dbReference type="EMBL" id="LEKV01003665">
    <property type="protein sequence ID" value="KVH98817.1"/>
    <property type="molecule type" value="Genomic_DNA"/>
</dbReference>
<feature type="region of interest" description="Disordered" evidence="5">
    <location>
        <begin position="39"/>
        <end position="75"/>
    </location>
</feature>
<evidence type="ECO:0000256" key="3">
    <source>
        <dbReference type="ARBA" id="ARBA00022989"/>
    </source>
</evidence>
<dbReference type="Proteomes" id="UP000243975">
    <property type="component" value="Unassembled WGS sequence"/>
</dbReference>
<evidence type="ECO:0000313" key="8">
    <source>
        <dbReference type="Proteomes" id="UP000243975"/>
    </source>
</evidence>
<dbReference type="PANTHER" id="PTHR31448:SF43">
    <property type="entry name" value="MYOSIN-BINDING PROTEIN"/>
    <property type="match status" value="1"/>
</dbReference>
<dbReference type="OMA" id="EYTNTIN"/>
<dbReference type="InterPro" id="IPR039306">
    <property type="entry name" value="MYOB"/>
</dbReference>
<gene>
    <name evidence="7" type="ORF">Ccrd_022955</name>
</gene>
<dbReference type="Gramene" id="KVH98817">
    <property type="protein sequence ID" value="KVH98817"/>
    <property type="gene ID" value="Ccrd_022955"/>
</dbReference>
<feature type="region of interest" description="Disordered" evidence="5">
    <location>
        <begin position="1"/>
        <end position="26"/>
    </location>
</feature>
<protein>
    <submittedName>
        <fullName evidence="7">Zein-binding domain-containing protein</fullName>
    </submittedName>
</protein>
<keyword evidence="2" id="KW-0812">Transmembrane</keyword>
<comment type="caution">
    <text evidence="7">The sequence shown here is derived from an EMBL/GenBank/DDBJ whole genome shotgun (WGS) entry which is preliminary data.</text>
</comment>